<evidence type="ECO:0000313" key="1">
    <source>
        <dbReference type="EMBL" id="GIG76479.1"/>
    </source>
</evidence>
<dbReference type="Proteomes" id="UP000653674">
    <property type="component" value="Unassembled WGS sequence"/>
</dbReference>
<dbReference type="RefSeq" id="WP_239075725.1">
    <property type="nucleotide sequence ID" value="NZ_BAAAQJ010000010.1"/>
</dbReference>
<reference evidence="1" key="1">
    <citation type="submission" date="2021-01" db="EMBL/GenBank/DDBJ databases">
        <title>Whole genome shotgun sequence of Planosporangium flavigriseum NBRC 105377.</title>
        <authorList>
            <person name="Komaki H."/>
            <person name="Tamura T."/>
        </authorList>
    </citation>
    <scope>NUCLEOTIDE SEQUENCE</scope>
    <source>
        <strain evidence="1">NBRC 105377</strain>
    </source>
</reference>
<accession>A0A8J3LZ90</accession>
<protein>
    <recommendedName>
        <fullName evidence="3">Excreted virulence factor EspC, type VII ESX diderm</fullName>
    </recommendedName>
</protein>
<keyword evidence="2" id="KW-1185">Reference proteome</keyword>
<organism evidence="1 2">
    <name type="scientific">Planosporangium flavigriseum</name>
    <dbReference type="NCBI Taxonomy" id="373681"/>
    <lineage>
        <taxon>Bacteria</taxon>
        <taxon>Bacillati</taxon>
        <taxon>Actinomycetota</taxon>
        <taxon>Actinomycetes</taxon>
        <taxon>Micromonosporales</taxon>
        <taxon>Micromonosporaceae</taxon>
        <taxon>Planosporangium</taxon>
    </lineage>
</organism>
<sequence length="104" mass="11763">MPPPSKQEVQVATESLRAEATLWLHQSEQLAAIVGKVEGLRMSRLEAGIFQLVASAYDNAVDQLTVRCREGQQRMTDVAATLRQVADTYDDEESKNLHRFRDLY</sequence>
<dbReference type="AlphaFoldDB" id="A0A8J3LZ90"/>
<dbReference type="EMBL" id="BONU01000057">
    <property type="protein sequence ID" value="GIG76479.1"/>
    <property type="molecule type" value="Genomic_DNA"/>
</dbReference>
<evidence type="ECO:0000313" key="2">
    <source>
        <dbReference type="Proteomes" id="UP000653674"/>
    </source>
</evidence>
<gene>
    <name evidence="1" type="ORF">Pfl04_48830</name>
</gene>
<evidence type="ECO:0008006" key="3">
    <source>
        <dbReference type="Google" id="ProtNLM"/>
    </source>
</evidence>
<comment type="caution">
    <text evidence="1">The sequence shown here is derived from an EMBL/GenBank/DDBJ whole genome shotgun (WGS) entry which is preliminary data.</text>
</comment>
<proteinExistence type="predicted"/>
<name>A0A8J3LZ90_9ACTN</name>
<dbReference type="Gene3D" id="1.10.287.1060">
    <property type="entry name" value="ESAT-6-like"/>
    <property type="match status" value="1"/>
</dbReference>